<dbReference type="InterPro" id="IPR058348">
    <property type="entry name" value="DUF8035"/>
</dbReference>
<evidence type="ECO:0000313" key="3">
    <source>
        <dbReference type="EMBL" id="PHH59164.1"/>
    </source>
</evidence>
<dbReference type="PANTHER" id="PTHR42081:SF2">
    <property type="entry name" value="NIPPED-B-LIKE PROTEIN B"/>
    <property type="match status" value="1"/>
</dbReference>
<feature type="region of interest" description="Disordered" evidence="1">
    <location>
        <begin position="292"/>
        <end position="339"/>
    </location>
</feature>
<feature type="domain" description="DUF8035" evidence="2">
    <location>
        <begin position="371"/>
        <end position="424"/>
    </location>
</feature>
<dbReference type="Proteomes" id="UP000226192">
    <property type="component" value="Unassembled WGS sequence"/>
</dbReference>
<keyword evidence="4" id="KW-1185">Reference proteome</keyword>
<feature type="region of interest" description="Disordered" evidence="1">
    <location>
        <begin position="425"/>
        <end position="498"/>
    </location>
</feature>
<dbReference type="STRING" id="1399860.A0A2C5XWS9"/>
<feature type="compositionally biased region" description="Basic and acidic residues" evidence="1">
    <location>
        <begin position="512"/>
        <end position="527"/>
    </location>
</feature>
<dbReference type="PANTHER" id="PTHR42081">
    <property type="entry name" value="ZINC FINGER PROTEIN DHHC DOMAIN CONTAINING PROTEIN"/>
    <property type="match status" value="1"/>
</dbReference>
<feature type="region of interest" description="Disordered" evidence="1">
    <location>
        <begin position="189"/>
        <end position="264"/>
    </location>
</feature>
<evidence type="ECO:0000313" key="4">
    <source>
        <dbReference type="Proteomes" id="UP000226192"/>
    </source>
</evidence>
<feature type="compositionally biased region" description="Polar residues" evidence="1">
    <location>
        <begin position="542"/>
        <end position="553"/>
    </location>
</feature>
<proteinExistence type="predicted"/>
<evidence type="ECO:0000259" key="2">
    <source>
        <dbReference type="Pfam" id="PF26118"/>
    </source>
</evidence>
<reference evidence="3 4" key="1">
    <citation type="submission" date="2017-06" db="EMBL/GenBank/DDBJ databases">
        <title>Ant-infecting Ophiocordyceps genomes reveal a high diversity of potential behavioral manipulation genes and a possible major role for enterotoxins.</title>
        <authorList>
            <person name="De Bekker C."/>
            <person name="Evans H.C."/>
            <person name="Brachmann A."/>
            <person name="Hughes D.P."/>
        </authorList>
    </citation>
    <scope>NUCLEOTIDE SEQUENCE [LARGE SCALE GENOMIC DNA]</scope>
    <source>
        <strain evidence="3 4">Map64</strain>
    </source>
</reference>
<accession>A0A2C5XWS9</accession>
<feature type="compositionally biased region" description="Acidic residues" evidence="1">
    <location>
        <begin position="450"/>
        <end position="461"/>
    </location>
</feature>
<name>A0A2C5XWS9_9HYPO</name>
<dbReference type="Pfam" id="PF26118">
    <property type="entry name" value="DUF8035"/>
    <property type="match status" value="1"/>
</dbReference>
<feature type="compositionally biased region" description="Polar residues" evidence="1">
    <location>
        <begin position="322"/>
        <end position="334"/>
    </location>
</feature>
<feature type="compositionally biased region" description="Basic and acidic residues" evidence="1">
    <location>
        <begin position="462"/>
        <end position="483"/>
    </location>
</feature>
<gene>
    <name evidence="3" type="ORF">CDD81_3680</name>
</gene>
<protein>
    <recommendedName>
        <fullName evidence="2">DUF8035 domain-containing protein</fullName>
    </recommendedName>
</protein>
<dbReference type="EMBL" id="NJET01000233">
    <property type="protein sequence ID" value="PHH59164.1"/>
    <property type="molecule type" value="Genomic_DNA"/>
</dbReference>
<comment type="caution">
    <text evidence="3">The sequence shown here is derived from an EMBL/GenBank/DDBJ whole genome shotgun (WGS) entry which is preliminary data.</text>
</comment>
<evidence type="ECO:0000256" key="1">
    <source>
        <dbReference type="SAM" id="MobiDB-lite"/>
    </source>
</evidence>
<organism evidence="3 4">
    <name type="scientific">Ophiocordyceps australis</name>
    <dbReference type="NCBI Taxonomy" id="1399860"/>
    <lineage>
        <taxon>Eukaryota</taxon>
        <taxon>Fungi</taxon>
        <taxon>Dikarya</taxon>
        <taxon>Ascomycota</taxon>
        <taxon>Pezizomycotina</taxon>
        <taxon>Sordariomycetes</taxon>
        <taxon>Hypocreomycetidae</taxon>
        <taxon>Hypocreales</taxon>
        <taxon>Ophiocordycipitaceae</taxon>
        <taxon>Ophiocordyceps</taxon>
    </lineage>
</organism>
<dbReference type="AlphaFoldDB" id="A0A2C5XWS9"/>
<feature type="compositionally biased region" description="Basic and acidic residues" evidence="1">
    <location>
        <begin position="218"/>
        <end position="229"/>
    </location>
</feature>
<sequence>MGSNSTLEHIDALDAFARTLFVRAQHCGWPPLAAAADAVGRLHVALRHLRVEAADGDSLLHTAQARRIGSLVRDCHDSLGQLQALLDQDEPRDALVVAALVARLEDQKAAVHAVQLPCKDPSLEAIKDKVDQVATRLFAARVHDAPHHGPHRLVWRDFQTELEAEGFMPRVLQQHKDVLRAYIRELQSCSSANPRGPPPSVRSLLSKAAQSPSPPPRPPKEPVLRHDRPLASTSPPRPATRPQDAASAPTTDDAKQEAASTDGEVASISTHDLICLDSLNADMARLRLASDKAPGSGLSPASSQSFLGTLPHANHGPKLSACANSSTPASSSWPTRIIAPEETHPPGLCSNRRLVSHLAPDCYGNEIALNAQWTKISRELVSPEVLERAGVRYEARPDYVAVLGHLTRPEMAQLAHQSVLCRAARLDSSSPSKPPWRSRTDSTSSYSSTDDNDDDDDDDDDNNHHGENEKQKSERHGDSRQDKYPYIVSPPESMSSWSTVMPKPILKKRNENHVRFDPEPHEIESHVGRQRSRGSIKGDGNQDGNGASSTHHSQQQQRRALRRHAQPQQPSARHRDKEKARGDEGQAHRPQPRERSKRRWGETIGAVGIGGAAASLLGVLVEAAGTM</sequence>
<feature type="region of interest" description="Disordered" evidence="1">
    <location>
        <begin position="512"/>
        <end position="602"/>
    </location>
</feature>
<feature type="compositionally biased region" description="Basic and acidic residues" evidence="1">
    <location>
        <begin position="573"/>
        <end position="594"/>
    </location>
</feature>
<dbReference type="OrthoDB" id="5226662at2759"/>